<dbReference type="Gene3D" id="2.60.120.560">
    <property type="entry name" value="Exo-inulinase, domain 1"/>
    <property type="match status" value="1"/>
</dbReference>
<dbReference type="AlphaFoldDB" id="A9GK48"/>
<evidence type="ECO:0000313" key="5">
    <source>
        <dbReference type="Proteomes" id="UP000002139"/>
    </source>
</evidence>
<evidence type="ECO:0000256" key="3">
    <source>
        <dbReference type="SAM" id="SignalP"/>
    </source>
</evidence>
<keyword evidence="1" id="KW-0175">Coiled coil</keyword>
<dbReference type="Proteomes" id="UP000002139">
    <property type="component" value="Chromosome"/>
</dbReference>
<feature type="chain" id="PRO_5002735317" description="Secreted protein" evidence="3">
    <location>
        <begin position="33"/>
        <end position="737"/>
    </location>
</feature>
<sequence length="737" mass="78580">MRQFTFLAHLSPLALTLLAVAGCGGLAPETQADPFIDPEPGAEEPSEPAAKPAAKPAAGTTGPVVALTSIRREKAPLLAELMDGAPSRFRADLIADPSPASRVAEASAVLIDAEAASADDIRSYASVLRAARLAGVPVILENARDAEKVALALGIGMSAQVVYAAPSPGGQRFDVRVFGDVTGEETEEHSSVRLPASAKARYARMTADERAELRKKLERSEAELDALFDAAPEAEPITIDAKPRIASRSEVAQAALPSRGELLAEIKGLLADHKAHALAQLVTEPLPEGTYRSYNVTPTSISWECGGDGQRSVIDRNFTVTLLASNAPEGKYVVFAGNGTQYNPGGLKWNSGNNRGYFQETLQHSIRPLSGGLSPYAHRPHSANESSTFTTSNGFSVGAGVGVEGPSTSFSFDVSEQASQSLNDFDVIDFSSGSIFGWQYKLASVSGHSYKKWEDLHNDTWGGLYGLPNLAKSTLTEEYEGIYAASLQDQSLYPVENVNLQSVRHTWVSHDYVLWEEIKTTSCGKAAASVVTVDLSSVNVAKLGTIPFKETFDQGVAPSVWTVINEGITDSSPSWRGAGGAATETGGAFDYPQTAADGAVDMRGTYLVAPHTAFGQGALSAKIYAGDPDGFGLMYAINDAGSSYYRVMFDASLSVARLVRVDNGVFTELAVNTSYVPPQNAWMTVRVEREGTTHRIKVNDQVVLAVPSEVTYTWGSVALFSWAMSDVRFDDVTITTL</sequence>
<dbReference type="KEGG" id="scl:sce6365"/>
<feature type="compositionally biased region" description="Low complexity" evidence="2">
    <location>
        <begin position="47"/>
        <end position="60"/>
    </location>
</feature>
<organism evidence="4 5">
    <name type="scientific">Sorangium cellulosum (strain So ce56)</name>
    <name type="common">Polyangium cellulosum (strain So ce56)</name>
    <dbReference type="NCBI Taxonomy" id="448385"/>
    <lineage>
        <taxon>Bacteria</taxon>
        <taxon>Pseudomonadati</taxon>
        <taxon>Myxococcota</taxon>
        <taxon>Polyangia</taxon>
        <taxon>Polyangiales</taxon>
        <taxon>Polyangiaceae</taxon>
        <taxon>Sorangium</taxon>
    </lineage>
</organism>
<proteinExistence type="predicted"/>
<feature type="coiled-coil region" evidence="1">
    <location>
        <begin position="203"/>
        <end position="230"/>
    </location>
</feature>
<reference evidence="4 5" key="1">
    <citation type="journal article" date="2007" name="Nat. Biotechnol.">
        <title>Complete genome sequence of the myxobacterium Sorangium cellulosum.</title>
        <authorList>
            <person name="Schneiker S."/>
            <person name="Perlova O."/>
            <person name="Kaiser O."/>
            <person name="Gerth K."/>
            <person name="Alici A."/>
            <person name="Altmeyer M.O."/>
            <person name="Bartels D."/>
            <person name="Bekel T."/>
            <person name="Beyer S."/>
            <person name="Bode E."/>
            <person name="Bode H.B."/>
            <person name="Bolten C.J."/>
            <person name="Choudhuri J.V."/>
            <person name="Doss S."/>
            <person name="Elnakady Y.A."/>
            <person name="Frank B."/>
            <person name="Gaigalat L."/>
            <person name="Goesmann A."/>
            <person name="Groeger C."/>
            <person name="Gross F."/>
            <person name="Jelsbak L."/>
            <person name="Jelsbak L."/>
            <person name="Kalinowski J."/>
            <person name="Kegler C."/>
            <person name="Knauber T."/>
            <person name="Konietzny S."/>
            <person name="Kopp M."/>
            <person name="Krause L."/>
            <person name="Krug D."/>
            <person name="Linke B."/>
            <person name="Mahmud T."/>
            <person name="Martinez-Arias R."/>
            <person name="McHardy A.C."/>
            <person name="Merai M."/>
            <person name="Meyer F."/>
            <person name="Mormann S."/>
            <person name="Munoz-Dorado J."/>
            <person name="Perez J."/>
            <person name="Pradella S."/>
            <person name="Rachid S."/>
            <person name="Raddatz G."/>
            <person name="Rosenau F."/>
            <person name="Rueckert C."/>
            <person name="Sasse F."/>
            <person name="Scharfe M."/>
            <person name="Schuster S.C."/>
            <person name="Suen G."/>
            <person name="Treuner-Lange A."/>
            <person name="Velicer G.J."/>
            <person name="Vorholter F.-J."/>
            <person name="Weissman K.J."/>
            <person name="Welch R.D."/>
            <person name="Wenzel S.C."/>
            <person name="Whitworth D.E."/>
            <person name="Wilhelm S."/>
            <person name="Wittmann C."/>
            <person name="Bloecker H."/>
            <person name="Puehler A."/>
            <person name="Mueller R."/>
        </authorList>
    </citation>
    <scope>NUCLEOTIDE SEQUENCE [LARGE SCALE GENOMIC DNA]</scope>
    <source>
        <strain evidence="5">So ce56</strain>
    </source>
</reference>
<dbReference type="EMBL" id="AM746676">
    <property type="protein sequence ID" value="CAN96532.1"/>
    <property type="molecule type" value="Genomic_DNA"/>
</dbReference>
<name>A9GK48_SORC5</name>
<keyword evidence="5" id="KW-1185">Reference proteome</keyword>
<dbReference type="HOGENOM" id="CLU_376383_0_0_7"/>
<accession>A9GK48</accession>
<gene>
    <name evidence="4" type="ordered locus">sce6365</name>
</gene>
<keyword evidence="3" id="KW-0732">Signal</keyword>
<dbReference type="RefSeq" id="WP_012238981.1">
    <property type="nucleotide sequence ID" value="NC_010162.1"/>
</dbReference>
<dbReference type="OrthoDB" id="7151904at2"/>
<protein>
    <recommendedName>
        <fullName evidence="6">Secreted protein</fullName>
    </recommendedName>
</protein>
<feature type="signal peptide" evidence="3">
    <location>
        <begin position="1"/>
        <end position="32"/>
    </location>
</feature>
<dbReference type="BioCyc" id="SCEL448385:SCE_RS32640-MONOMER"/>
<evidence type="ECO:0008006" key="6">
    <source>
        <dbReference type="Google" id="ProtNLM"/>
    </source>
</evidence>
<feature type="region of interest" description="Disordered" evidence="2">
    <location>
        <begin position="30"/>
        <end position="60"/>
    </location>
</feature>
<evidence type="ECO:0000313" key="4">
    <source>
        <dbReference type="EMBL" id="CAN96532.1"/>
    </source>
</evidence>
<evidence type="ECO:0000256" key="1">
    <source>
        <dbReference type="SAM" id="Coils"/>
    </source>
</evidence>
<dbReference type="eggNOG" id="ENOG5030J6R">
    <property type="taxonomic scope" value="Bacteria"/>
</dbReference>
<evidence type="ECO:0000256" key="2">
    <source>
        <dbReference type="SAM" id="MobiDB-lite"/>
    </source>
</evidence>
<dbReference type="PROSITE" id="PS51257">
    <property type="entry name" value="PROKAR_LIPOPROTEIN"/>
    <property type="match status" value="1"/>
</dbReference>